<keyword evidence="1" id="KW-1133">Transmembrane helix</keyword>
<evidence type="ECO:0000313" key="3">
    <source>
        <dbReference type="Proteomes" id="UP000239415"/>
    </source>
</evidence>
<keyword evidence="3" id="KW-1185">Reference proteome</keyword>
<protein>
    <recommendedName>
        <fullName evidence="4">DUF2993 family protein</fullName>
    </recommendedName>
</protein>
<accession>A0A2T0KKV7</accession>
<sequence>MAEVYGTERPRRRRGRKLLFVLLTLLVILLIGLVVLDRFSNSYAENVIADKVTEEVANQKAESSRPVVTIAGVPFLTQVLAGKYEEIRIELPDFKAQTGTGETVRMDVLDIRARQVTAPLSALRSGQGEVRAGTVTGTGTLDYGLLADATGQQGLQLAEKDGKLVGSGVVKISQTQEIPLSAAAELKVVDGRVQVRFSDVTAQGVPDNPLVRTQVNSFVERMAFELDVPKLPLNLVIQELTPLPDGLRVTLGATDVPLAAGGV</sequence>
<reference evidence="2 3" key="1">
    <citation type="submission" date="2018-03" db="EMBL/GenBank/DDBJ databases">
        <title>Genomic Encyclopedia of Archaeal and Bacterial Type Strains, Phase II (KMG-II): from individual species to whole genera.</title>
        <authorList>
            <person name="Goeker M."/>
        </authorList>
    </citation>
    <scope>NUCLEOTIDE SEQUENCE [LARGE SCALE GENOMIC DNA]</scope>
    <source>
        <strain evidence="2 3">DSM 43146</strain>
    </source>
</reference>
<name>A0A2T0KKV7_9ACTN</name>
<dbReference type="Pfam" id="PF11209">
    <property type="entry name" value="LmeA"/>
    <property type="match status" value="1"/>
</dbReference>
<evidence type="ECO:0000256" key="1">
    <source>
        <dbReference type="SAM" id="Phobius"/>
    </source>
</evidence>
<organism evidence="2 3">
    <name type="scientific">Actinoplanes italicus</name>
    <dbReference type="NCBI Taxonomy" id="113567"/>
    <lineage>
        <taxon>Bacteria</taxon>
        <taxon>Bacillati</taxon>
        <taxon>Actinomycetota</taxon>
        <taxon>Actinomycetes</taxon>
        <taxon>Micromonosporales</taxon>
        <taxon>Micromonosporaceae</taxon>
        <taxon>Actinoplanes</taxon>
    </lineage>
</organism>
<feature type="transmembrane region" description="Helical" evidence="1">
    <location>
        <begin position="18"/>
        <end position="36"/>
    </location>
</feature>
<comment type="caution">
    <text evidence="2">The sequence shown here is derived from an EMBL/GenBank/DDBJ whole genome shotgun (WGS) entry which is preliminary data.</text>
</comment>
<dbReference type="RefSeq" id="WP_239166050.1">
    <property type="nucleotide sequence ID" value="NZ_BOMO01000017.1"/>
</dbReference>
<dbReference type="AlphaFoldDB" id="A0A2T0KKV7"/>
<keyword evidence="1" id="KW-0472">Membrane</keyword>
<evidence type="ECO:0000313" key="2">
    <source>
        <dbReference type="EMBL" id="PRX24265.1"/>
    </source>
</evidence>
<dbReference type="InterPro" id="IPR021373">
    <property type="entry name" value="DUF2993"/>
</dbReference>
<evidence type="ECO:0008006" key="4">
    <source>
        <dbReference type="Google" id="ProtNLM"/>
    </source>
</evidence>
<keyword evidence="1" id="KW-0812">Transmembrane</keyword>
<dbReference type="Proteomes" id="UP000239415">
    <property type="component" value="Unassembled WGS sequence"/>
</dbReference>
<gene>
    <name evidence="2" type="ORF">CLV67_10240</name>
</gene>
<proteinExistence type="predicted"/>
<dbReference type="EMBL" id="PVMZ01000002">
    <property type="protein sequence ID" value="PRX24265.1"/>
    <property type="molecule type" value="Genomic_DNA"/>
</dbReference>